<name>A0A2P2NIW4_RHIMU</name>
<organism evidence="1">
    <name type="scientific">Rhizophora mucronata</name>
    <name type="common">Asiatic mangrove</name>
    <dbReference type="NCBI Taxonomy" id="61149"/>
    <lineage>
        <taxon>Eukaryota</taxon>
        <taxon>Viridiplantae</taxon>
        <taxon>Streptophyta</taxon>
        <taxon>Embryophyta</taxon>
        <taxon>Tracheophyta</taxon>
        <taxon>Spermatophyta</taxon>
        <taxon>Magnoliopsida</taxon>
        <taxon>eudicotyledons</taxon>
        <taxon>Gunneridae</taxon>
        <taxon>Pentapetalae</taxon>
        <taxon>rosids</taxon>
        <taxon>fabids</taxon>
        <taxon>Malpighiales</taxon>
        <taxon>Rhizophoraceae</taxon>
        <taxon>Rhizophora</taxon>
    </lineage>
</organism>
<proteinExistence type="predicted"/>
<dbReference type="EMBL" id="GGEC01061954">
    <property type="protein sequence ID" value="MBX42438.1"/>
    <property type="molecule type" value="Transcribed_RNA"/>
</dbReference>
<accession>A0A2P2NIW4</accession>
<reference evidence="1" key="1">
    <citation type="submission" date="2018-02" db="EMBL/GenBank/DDBJ databases">
        <title>Rhizophora mucronata_Transcriptome.</title>
        <authorList>
            <person name="Meera S.P."/>
            <person name="Sreeshan A."/>
            <person name="Augustine A."/>
        </authorList>
    </citation>
    <scope>NUCLEOTIDE SEQUENCE</scope>
    <source>
        <tissue evidence="1">Leaf</tissue>
    </source>
</reference>
<protein>
    <submittedName>
        <fullName evidence="1">Uncharacterized protein</fullName>
    </submittedName>
</protein>
<dbReference type="AlphaFoldDB" id="A0A2P2NIW4"/>
<evidence type="ECO:0000313" key="1">
    <source>
        <dbReference type="EMBL" id="MBX42438.1"/>
    </source>
</evidence>
<sequence>MDKDRKKLRTCQKNKQLY</sequence>